<feature type="region of interest" description="Disordered" evidence="3">
    <location>
        <begin position="123"/>
        <end position="170"/>
    </location>
</feature>
<evidence type="ECO:0000256" key="2">
    <source>
        <dbReference type="PROSITE-ProRule" id="PRU00706"/>
    </source>
</evidence>
<feature type="compositionally biased region" description="Basic and acidic residues" evidence="3">
    <location>
        <begin position="157"/>
        <end position="166"/>
    </location>
</feature>
<dbReference type="InterPro" id="IPR036850">
    <property type="entry name" value="NDK-like_dom_sf"/>
</dbReference>
<sequence>MHETDNTIEEIKSAGFDILHRRTHIQFTLEQAQILYRSQSNQKIKEELVLGLISGPVEGIILEKVDAINAWRIFAGLKNPADTESDHRVREKGVIYASTCVANISEDIELVLSASDVKAKDQAEEYKENKEEPAVGNESKDIKKEEINTSTSSTKPESPKHMESDPKVITVSKAEKVDIDNSCVPEL</sequence>
<keyword evidence="6" id="KW-1185">Reference proteome</keyword>
<feature type="compositionally biased region" description="Basic and acidic residues" evidence="3">
    <location>
        <begin position="123"/>
        <end position="147"/>
    </location>
</feature>
<dbReference type="SUPFAM" id="SSF54919">
    <property type="entry name" value="Nucleoside diphosphate kinase, NDK"/>
    <property type="match status" value="1"/>
</dbReference>
<name>A0ABR3BDW0_PHYBL</name>
<evidence type="ECO:0000313" key="5">
    <source>
        <dbReference type="EMBL" id="KAL0096527.1"/>
    </source>
</evidence>
<evidence type="ECO:0000313" key="6">
    <source>
        <dbReference type="Proteomes" id="UP001448207"/>
    </source>
</evidence>
<dbReference type="PROSITE" id="PS51374">
    <property type="entry name" value="NDPK_LIKE"/>
    <property type="match status" value="1"/>
</dbReference>
<evidence type="ECO:0000259" key="4">
    <source>
        <dbReference type="Pfam" id="PF00334"/>
    </source>
</evidence>
<dbReference type="Proteomes" id="UP001448207">
    <property type="component" value="Unassembled WGS sequence"/>
</dbReference>
<gene>
    <name evidence="5" type="ORF">J3Q64DRAFT_1023836</name>
</gene>
<accession>A0ABR3BDW0</accession>
<evidence type="ECO:0000256" key="3">
    <source>
        <dbReference type="SAM" id="MobiDB-lite"/>
    </source>
</evidence>
<proteinExistence type="inferred from homology"/>
<comment type="caution">
    <text evidence="2">Lacks conserved residue(s) required for the propagation of feature annotation.</text>
</comment>
<dbReference type="Gene3D" id="3.30.70.141">
    <property type="entry name" value="Nucleoside diphosphate kinase-like domain"/>
    <property type="match status" value="1"/>
</dbReference>
<dbReference type="InterPro" id="IPR034907">
    <property type="entry name" value="NDK-like_dom"/>
</dbReference>
<reference evidence="5 6" key="1">
    <citation type="submission" date="2024-04" db="EMBL/GenBank/DDBJ databases">
        <title>Symmetric and asymmetric DNA N6-adenine methylation regulates different biological responses in Mucorales.</title>
        <authorList>
            <consortium name="Lawrence Berkeley National Laboratory"/>
            <person name="Lax C."/>
            <person name="Mondo S.J."/>
            <person name="Osorio-Concepcion M."/>
            <person name="Muszewska A."/>
            <person name="Corrochano-Luque M."/>
            <person name="Gutierrez G."/>
            <person name="Riley R."/>
            <person name="Lipzen A."/>
            <person name="Guo J."/>
            <person name="Hundley H."/>
            <person name="Amirebrahimi M."/>
            <person name="Ng V."/>
            <person name="Lorenzo-Gutierrez D."/>
            <person name="Binder U."/>
            <person name="Yang J."/>
            <person name="Song Y."/>
            <person name="Canovas D."/>
            <person name="Navarro E."/>
            <person name="Freitag M."/>
            <person name="Gabaldon T."/>
            <person name="Grigoriev I.V."/>
            <person name="Corrochano L.M."/>
            <person name="Nicolas F.E."/>
            <person name="Garre V."/>
        </authorList>
    </citation>
    <scope>NUCLEOTIDE SEQUENCE [LARGE SCALE GENOMIC DNA]</scope>
    <source>
        <strain evidence="5 6">L51</strain>
    </source>
</reference>
<evidence type="ECO:0000256" key="1">
    <source>
        <dbReference type="ARBA" id="ARBA00017632"/>
    </source>
</evidence>
<organism evidence="5 6">
    <name type="scientific">Phycomyces blakesleeanus</name>
    <dbReference type="NCBI Taxonomy" id="4837"/>
    <lineage>
        <taxon>Eukaryota</taxon>
        <taxon>Fungi</taxon>
        <taxon>Fungi incertae sedis</taxon>
        <taxon>Mucoromycota</taxon>
        <taxon>Mucoromycotina</taxon>
        <taxon>Mucoromycetes</taxon>
        <taxon>Mucorales</taxon>
        <taxon>Phycomycetaceae</taxon>
        <taxon>Phycomyces</taxon>
    </lineage>
</organism>
<comment type="similarity">
    <text evidence="2">Belongs to the NDK family.</text>
</comment>
<protein>
    <recommendedName>
        <fullName evidence="1">Nucleoside diphosphate kinase</fullName>
    </recommendedName>
</protein>
<feature type="domain" description="Nucleoside diphosphate kinase-like" evidence="4">
    <location>
        <begin position="4"/>
        <end position="92"/>
    </location>
</feature>
<dbReference type="EMBL" id="JBCLYO010000001">
    <property type="protein sequence ID" value="KAL0096527.1"/>
    <property type="molecule type" value="Genomic_DNA"/>
</dbReference>
<dbReference type="Pfam" id="PF00334">
    <property type="entry name" value="NDK"/>
    <property type="match status" value="1"/>
</dbReference>
<comment type="caution">
    <text evidence="5">The sequence shown here is derived from an EMBL/GenBank/DDBJ whole genome shotgun (WGS) entry which is preliminary data.</text>
</comment>